<dbReference type="PANTHER" id="PTHR31157">
    <property type="entry name" value="SCP DOMAIN-CONTAINING PROTEIN"/>
    <property type="match status" value="1"/>
</dbReference>
<gene>
    <name evidence="2" type="ORF">CUN48_13880</name>
</gene>
<sequence length="121" mass="13355">MRTSQRSSFFLIAFLGLLTSLLVPLPLQAQQASPAELFFNELQTIHLINLERRQAGLAPLRWNRELTASARAFAQDVIANHPSGYCGHVDSQGRAPGERMRAAGFVRLGAWAENAVCNYTS</sequence>
<evidence type="ECO:0000313" key="3">
    <source>
        <dbReference type="Proteomes" id="UP000230790"/>
    </source>
</evidence>
<dbReference type="Gene3D" id="3.40.33.10">
    <property type="entry name" value="CAP"/>
    <property type="match status" value="1"/>
</dbReference>
<comment type="caution">
    <text evidence="2">The sequence shown here is derived from an EMBL/GenBank/DDBJ whole genome shotgun (WGS) entry which is preliminary data.</text>
</comment>
<dbReference type="SUPFAM" id="SSF55797">
    <property type="entry name" value="PR-1-like"/>
    <property type="match status" value="1"/>
</dbReference>
<protein>
    <submittedName>
        <fullName evidence="2">CAP domain-containing protein</fullName>
    </submittedName>
</protein>
<reference evidence="2 3" key="1">
    <citation type="submission" date="2017-11" db="EMBL/GenBank/DDBJ databases">
        <title>Evolution of Phototrophy in the Chloroflexi Phylum Driven by Horizontal Gene Transfer.</title>
        <authorList>
            <person name="Ward L.M."/>
            <person name="Hemp J."/>
            <person name="Shih P.M."/>
            <person name="Mcglynn S.E."/>
            <person name="Fischer W."/>
        </authorList>
    </citation>
    <scope>NUCLEOTIDE SEQUENCE [LARGE SCALE GENOMIC DNA]</scope>
    <source>
        <strain evidence="2">JP3_7</strain>
    </source>
</reference>
<feature type="non-terminal residue" evidence="2">
    <location>
        <position position="121"/>
    </location>
</feature>
<dbReference type="InterPro" id="IPR014044">
    <property type="entry name" value="CAP_dom"/>
</dbReference>
<dbReference type="EMBL" id="PGTN01000216">
    <property type="protein sequence ID" value="PJF46423.1"/>
    <property type="molecule type" value="Genomic_DNA"/>
</dbReference>
<dbReference type="Proteomes" id="UP000230790">
    <property type="component" value="Unassembled WGS sequence"/>
</dbReference>
<proteinExistence type="predicted"/>
<evidence type="ECO:0000259" key="1">
    <source>
        <dbReference type="Pfam" id="PF00188"/>
    </source>
</evidence>
<dbReference type="Pfam" id="PF00188">
    <property type="entry name" value="CAP"/>
    <property type="match status" value="1"/>
</dbReference>
<organism evidence="2 3">
    <name type="scientific">Candidatus Thermofonsia Clade 3 bacterium</name>
    <dbReference type="NCBI Taxonomy" id="2364212"/>
    <lineage>
        <taxon>Bacteria</taxon>
        <taxon>Bacillati</taxon>
        <taxon>Chloroflexota</taxon>
        <taxon>Candidatus Thermofontia</taxon>
        <taxon>Candidatus Thermofonsia Clade 3</taxon>
    </lineage>
</organism>
<evidence type="ECO:0000313" key="2">
    <source>
        <dbReference type="EMBL" id="PJF46423.1"/>
    </source>
</evidence>
<dbReference type="AlphaFoldDB" id="A0A2M8Q9E7"/>
<dbReference type="PANTHER" id="PTHR31157:SF1">
    <property type="entry name" value="SCP DOMAIN-CONTAINING PROTEIN"/>
    <property type="match status" value="1"/>
</dbReference>
<dbReference type="CDD" id="cd05379">
    <property type="entry name" value="CAP_bacterial"/>
    <property type="match status" value="1"/>
</dbReference>
<feature type="domain" description="SCP" evidence="1">
    <location>
        <begin position="46"/>
        <end position="105"/>
    </location>
</feature>
<dbReference type="InterPro" id="IPR035940">
    <property type="entry name" value="CAP_sf"/>
</dbReference>
<accession>A0A2M8Q9E7</accession>
<name>A0A2M8Q9E7_9CHLR</name>